<evidence type="ECO:0000256" key="10">
    <source>
        <dbReference type="ARBA" id="ARBA00022982"/>
    </source>
</evidence>
<dbReference type="PANTHER" id="PTHR12613:SF0">
    <property type="entry name" value="ERO1-LIKE PROTEIN"/>
    <property type="match status" value="1"/>
</dbReference>
<keyword evidence="10" id="KW-0249">Electron transport</keyword>
<keyword evidence="9" id="KW-0274">FAD</keyword>
<dbReference type="Proteomes" id="UP000053555">
    <property type="component" value="Unassembled WGS sequence"/>
</dbReference>
<dbReference type="GO" id="GO:0015035">
    <property type="term" value="F:protein-disulfide reductase activity"/>
    <property type="evidence" value="ECO:0007669"/>
    <property type="project" value="InterPro"/>
</dbReference>
<dbReference type="EC" id="1.8.4.-" evidence="16"/>
<evidence type="ECO:0000256" key="13">
    <source>
        <dbReference type="ARBA" id="ARBA00023157"/>
    </source>
</evidence>
<accession>A0A0B2NX35</accession>
<reference evidence="16" key="1">
    <citation type="submission" date="2014-07" db="EMBL/GenBank/DDBJ databases">
        <title>Identification of a novel salt tolerance gene in wild soybean by whole-genome sequencing.</title>
        <authorList>
            <person name="Lam H.-M."/>
            <person name="Qi X."/>
            <person name="Li M.-W."/>
            <person name="Liu X."/>
            <person name="Xie M."/>
            <person name="Ni M."/>
            <person name="Xu X."/>
        </authorList>
    </citation>
    <scope>NUCLEOTIDE SEQUENCE [LARGE SCALE GENOMIC DNA]</scope>
    <source>
        <tissue evidence="16">Root</tissue>
    </source>
</reference>
<dbReference type="SUPFAM" id="SSF110019">
    <property type="entry name" value="ERO1-like"/>
    <property type="match status" value="1"/>
</dbReference>
<keyword evidence="14" id="KW-0325">Glycoprotein</keyword>
<dbReference type="InterPro" id="IPR037192">
    <property type="entry name" value="ERO1-like_sf"/>
</dbReference>
<dbReference type="GO" id="GO:0034975">
    <property type="term" value="P:protein folding in endoplasmic reticulum"/>
    <property type="evidence" value="ECO:0007669"/>
    <property type="project" value="InterPro"/>
</dbReference>
<keyword evidence="12" id="KW-0472">Membrane</keyword>
<protein>
    <submittedName>
        <fullName evidence="16">Endoplasmic oxidoreductin-1</fullName>
        <ecNumber evidence="16">1.8.4.-</ecNumber>
    </submittedName>
</protein>
<keyword evidence="15" id="KW-0676">Redox-active center</keyword>
<keyword evidence="13" id="KW-1015">Disulfide bond</keyword>
<comment type="cofactor">
    <cofactor evidence="1">
        <name>FAD</name>
        <dbReference type="ChEBI" id="CHEBI:57692"/>
    </cofactor>
</comment>
<dbReference type="GO" id="GO:0016972">
    <property type="term" value="F:thiol oxidase activity"/>
    <property type="evidence" value="ECO:0007669"/>
    <property type="project" value="InterPro"/>
</dbReference>
<keyword evidence="8" id="KW-0256">Endoplasmic reticulum</keyword>
<keyword evidence="7" id="KW-0732">Signal</keyword>
<dbReference type="AlphaFoldDB" id="A0A0B2NX35"/>
<evidence type="ECO:0000256" key="15">
    <source>
        <dbReference type="ARBA" id="ARBA00023284"/>
    </source>
</evidence>
<evidence type="ECO:0000256" key="9">
    <source>
        <dbReference type="ARBA" id="ARBA00022827"/>
    </source>
</evidence>
<keyword evidence="11 16" id="KW-0560">Oxidoreductase</keyword>
<evidence type="ECO:0000256" key="5">
    <source>
        <dbReference type="ARBA" id="ARBA00022448"/>
    </source>
</evidence>
<organism evidence="16">
    <name type="scientific">Glycine soja</name>
    <name type="common">Wild soybean</name>
    <dbReference type="NCBI Taxonomy" id="3848"/>
    <lineage>
        <taxon>Eukaryota</taxon>
        <taxon>Viridiplantae</taxon>
        <taxon>Streptophyta</taxon>
        <taxon>Embryophyta</taxon>
        <taxon>Tracheophyta</taxon>
        <taxon>Spermatophyta</taxon>
        <taxon>Magnoliopsida</taxon>
        <taxon>eudicotyledons</taxon>
        <taxon>Gunneridae</taxon>
        <taxon>Pentapetalae</taxon>
        <taxon>rosids</taxon>
        <taxon>fabids</taxon>
        <taxon>Fabales</taxon>
        <taxon>Fabaceae</taxon>
        <taxon>Papilionoideae</taxon>
        <taxon>50 kb inversion clade</taxon>
        <taxon>NPAAA clade</taxon>
        <taxon>indigoferoid/millettioid clade</taxon>
        <taxon>Phaseoleae</taxon>
        <taxon>Glycine</taxon>
        <taxon>Glycine subgen. Soja</taxon>
    </lineage>
</organism>
<dbReference type="InterPro" id="IPR007266">
    <property type="entry name" value="Ero1"/>
</dbReference>
<evidence type="ECO:0000256" key="7">
    <source>
        <dbReference type="ARBA" id="ARBA00022729"/>
    </source>
</evidence>
<dbReference type="EMBL" id="KN670912">
    <property type="protein sequence ID" value="KHN01620.1"/>
    <property type="molecule type" value="Genomic_DNA"/>
</dbReference>
<keyword evidence="6" id="KW-0285">Flavoprotein</keyword>
<dbReference type="PANTHER" id="PTHR12613">
    <property type="entry name" value="ERO1-RELATED"/>
    <property type="match status" value="1"/>
</dbReference>
<proteinExistence type="inferred from homology"/>
<comment type="similarity">
    <text evidence="3">Belongs to the EROs family.</text>
</comment>
<comment type="subunit">
    <text evidence="4">May function both as a monomer and a homodimer.</text>
</comment>
<feature type="non-terminal residue" evidence="16">
    <location>
        <position position="1"/>
    </location>
</feature>
<name>A0A0B2NX35_GLYSO</name>
<evidence type="ECO:0000256" key="12">
    <source>
        <dbReference type="ARBA" id="ARBA00023136"/>
    </source>
</evidence>
<evidence type="ECO:0000256" key="8">
    <source>
        <dbReference type="ARBA" id="ARBA00022824"/>
    </source>
</evidence>
<dbReference type="Pfam" id="PF04137">
    <property type="entry name" value="ERO1"/>
    <property type="match status" value="1"/>
</dbReference>
<evidence type="ECO:0000256" key="2">
    <source>
        <dbReference type="ARBA" id="ARBA00004367"/>
    </source>
</evidence>
<evidence type="ECO:0000256" key="1">
    <source>
        <dbReference type="ARBA" id="ARBA00001974"/>
    </source>
</evidence>
<dbReference type="GO" id="GO:0005789">
    <property type="term" value="C:endoplasmic reticulum membrane"/>
    <property type="evidence" value="ECO:0007669"/>
    <property type="project" value="UniProtKB-SubCell"/>
</dbReference>
<comment type="subcellular location">
    <subcellularLocation>
        <location evidence="2">Endoplasmic reticulum membrane</location>
        <topology evidence="2">Peripheral membrane protein</topology>
        <orientation evidence="2">Lumenal side</orientation>
    </subcellularLocation>
</comment>
<evidence type="ECO:0000313" key="16">
    <source>
        <dbReference type="EMBL" id="KHN01620.1"/>
    </source>
</evidence>
<dbReference type="GO" id="GO:0071949">
    <property type="term" value="F:FAD binding"/>
    <property type="evidence" value="ECO:0007669"/>
    <property type="project" value="InterPro"/>
</dbReference>
<evidence type="ECO:0000256" key="6">
    <source>
        <dbReference type="ARBA" id="ARBA00022630"/>
    </source>
</evidence>
<gene>
    <name evidence="16" type="ORF">glysoja_034406</name>
</gene>
<keyword evidence="5" id="KW-0813">Transport</keyword>
<evidence type="ECO:0000256" key="4">
    <source>
        <dbReference type="ARBA" id="ARBA00011802"/>
    </source>
</evidence>
<evidence type="ECO:0000256" key="11">
    <source>
        <dbReference type="ARBA" id="ARBA00023002"/>
    </source>
</evidence>
<sequence length="206" mass="24004">IGYWSCSYRLRLITKKLSFVDSYQELCQEEKILYKLISGLHSSISIHIAFDYLLDEATNLWGQNLTLMYDRVLRYPDRVRNLYFTFLFVLRAVTKASDYLEQAEYDTGNPNEDLTTQSLIKQLLYNPKLQAACPIPFDEANLWKGQSGPELKQKIQQQFRNIRNEVIALTNLLNRLSESFKFVHEVGPTVERIMEGGHFSAHTRTD</sequence>
<evidence type="ECO:0000256" key="3">
    <source>
        <dbReference type="ARBA" id="ARBA00008277"/>
    </source>
</evidence>
<evidence type="ECO:0000256" key="14">
    <source>
        <dbReference type="ARBA" id="ARBA00023180"/>
    </source>
</evidence>